<dbReference type="GO" id="GO:0005886">
    <property type="term" value="C:plasma membrane"/>
    <property type="evidence" value="ECO:0007669"/>
    <property type="project" value="TreeGrafter"/>
</dbReference>
<dbReference type="CDD" id="cd09105">
    <property type="entry name" value="PLDc_vPLD1_2_like_2"/>
    <property type="match status" value="1"/>
</dbReference>
<comment type="caution">
    <text evidence="5">The sequence shown here is derived from an EMBL/GenBank/DDBJ whole genome shotgun (WGS) entry which is preliminary data.</text>
</comment>
<accession>A0A0F8L2R3</accession>
<dbReference type="InterPro" id="IPR015679">
    <property type="entry name" value="PLipase_D_fam"/>
</dbReference>
<dbReference type="SMART" id="SM00155">
    <property type="entry name" value="PLDc"/>
    <property type="match status" value="1"/>
</dbReference>
<evidence type="ECO:0000256" key="2">
    <source>
        <dbReference type="ARBA" id="ARBA00022737"/>
    </source>
</evidence>
<evidence type="ECO:0000313" key="5">
    <source>
        <dbReference type="EMBL" id="KKG87395.1"/>
    </source>
</evidence>
<reference evidence="5 6" key="1">
    <citation type="journal article" date="2015" name="ISME J.">
        <title>Genomic and phenotypic differentiation among Methanosarcina mazei populations from Columbia River sediment.</title>
        <authorList>
            <person name="Youngblut N.D."/>
            <person name="Wirth J.S."/>
            <person name="Henriksen J.R."/>
            <person name="Smith M."/>
            <person name="Simon H."/>
            <person name="Metcalf W.W."/>
            <person name="Whitaker R.J."/>
        </authorList>
    </citation>
    <scope>NUCLEOTIDE SEQUENCE [LARGE SCALE GENOMIC DNA]</scope>
    <source>
        <strain evidence="5 6">3.H.M.1A.1</strain>
    </source>
</reference>
<dbReference type="RefSeq" id="WP_048042217.1">
    <property type="nucleotide sequence ID" value="NZ_AP019780.1"/>
</dbReference>
<dbReference type="GO" id="GO:0009395">
    <property type="term" value="P:phospholipid catabolic process"/>
    <property type="evidence" value="ECO:0007669"/>
    <property type="project" value="TreeGrafter"/>
</dbReference>
<sequence length="500" mass="56031">MPTLDDLRNKWFIKFDSSNSSFPPASRHMGTNVSNYTDGNRVVPIIDGQNYMKIWHNSIRNMIGKSNCEIYHSAWRQEAVRTLGNSIPSSNALVTLKDAQNGGVTLYLLFCRNLSTYTFNARSVIWLRTRGVWRACLDNRFPPSGSNHQKFVCLKDPSATKAMMGSIDISIPRWDTTLHLHVDPNRDPAAKPTHDVGIVIEGPAVADLEWSFRERWNDSTRTLGLKPLIPPLPKINTPVSSLGSVGTHSVQILHTYGITSTFFGYSWSPVGEFTIWASYLNAIKTANNYIYIEDQFFLPFGDPTLLKGQTADTDIIYQLGEAIKGGVKVAVLVPSDIEDSGIVSIIRPYQKYQRNIGINYLATIAASHPGDFVIASLHNGISPIYVHSKIMICDDEFVLVGSANICQRSITHDSEIHAGIVDSVNQFARELRKTLWSEHLQRPPSELEDPITSYEIFKKDALSNHGRLRSYPITRPSKPPLGHEWIMRNLVDPYAGPPRV</sequence>
<dbReference type="Proteomes" id="UP000034657">
    <property type="component" value="Unassembled WGS sequence"/>
</dbReference>
<dbReference type="GO" id="GO:0004630">
    <property type="term" value="F:phospholipase D activity"/>
    <property type="evidence" value="ECO:0007669"/>
    <property type="project" value="UniProtKB-EC"/>
</dbReference>
<dbReference type="Pfam" id="PF13091">
    <property type="entry name" value="PLDc_2"/>
    <property type="match status" value="1"/>
</dbReference>
<dbReference type="GeneID" id="66134784"/>
<dbReference type="InterPro" id="IPR001736">
    <property type="entry name" value="PLipase_D/transphosphatidylase"/>
</dbReference>
<comment type="catalytic activity">
    <reaction evidence="1">
        <text>a 1,2-diacyl-sn-glycero-3-phosphocholine + H2O = a 1,2-diacyl-sn-glycero-3-phosphate + choline + H(+)</text>
        <dbReference type="Rhea" id="RHEA:14445"/>
        <dbReference type="ChEBI" id="CHEBI:15354"/>
        <dbReference type="ChEBI" id="CHEBI:15377"/>
        <dbReference type="ChEBI" id="CHEBI:15378"/>
        <dbReference type="ChEBI" id="CHEBI:57643"/>
        <dbReference type="ChEBI" id="CHEBI:58608"/>
        <dbReference type="EC" id="3.1.4.4"/>
    </reaction>
</comment>
<dbReference type="AlphaFoldDB" id="A0A0F8L2R3"/>
<evidence type="ECO:0000313" key="6">
    <source>
        <dbReference type="Proteomes" id="UP000034657"/>
    </source>
</evidence>
<dbReference type="PANTHER" id="PTHR18896">
    <property type="entry name" value="PHOSPHOLIPASE D"/>
    <property type="match status" value="1"/>
</dbReference>
<gene>
    <name evidence="5" type="ORF">DU69_02005</name>
</gene>
<dbReference type="InterPro" id="IPR025202">
    <property type="entry name" value="PLD-like_dom"/>
</dbReference>
<proteinExistence type="predicted"/>
<dbReference type="PATRIC" id="fig|2209.75.peg.447"/>
<dbReference type="EMBL" id="JJPT01000164">
    <property type="protein sequence ID" value="KKG87395.1"/>
    <property type="molecule type" value="Genomic_DNA"/>
</dbReference>
<dbReference type="PROSITE" id="PS50035">
    <property type="entry name" value="PLD"/>
    <property type="match status" value="1"/>
</dbReference>
<evidence type="ECO:0000256" key="1">
    <source>
        <dbReference type="ARBA" id="ARBA00000798"/>
    </source>
</evidence>
<keyword evidence="3" id="KW-0378">Hydrolase</keyword>
<organism evidence="5 6">
    <name type="scientific">Methanosarcina mazei</name>
    <name type="common">Methanosarcina frisia</name>
    <dbReference type="NCBI Taxonomy" id="2209"/>
    <lineage>
        <taxon>Archaea</taxon>
        <taxon>Methanobacteriati</taxon>
        <taxon>Methanobacteriota</taxon>
        <taxon>Stenosarchaea group</taxon>
        <taxon>Methanomicrobia</taxon>
        <taxon>Methanosarcinales</taxon>
        <taxon>Methanosarcinaceae</taxon>
        <taxon>Methanosarcina</taxon>
    </lineage>
</organism>
<protein>
    <submittedName>
        <fullName evidence="5">Uncharacterized protein</fullName>
    </submittedName>
</protein>
<dbReference type="SUPFAM" id="SSF56024">
    <property type="entry name" value="Phospholipase D/nuclease"/>
    <property type="match status" value="2"/>
</dbReference>
<name>A0A0F8L2R3_METMZ</name>
<dbReference type="Gene3D" id="3.30.870.10">
    <property type="entry name" value="Endonuclease Chain A"/>
    <property type="match status" value="2"/>
</dbReference>
<dbReference type="PANTHER" id="PTHR18896:SF76">
    <property type="entry name" value="PHOSPHOLIPASE"/>
    <property type="match status" value="1"/>
</dbReference>
<evidence type="ECO:0000256" key="4">
    <source>
        <dbReference type="ARBA" id="ARBA00023098"/>
    </source>
</evidence>
<keyword evidence="2" id="KW-0677">Repeat</keyword>
<evidence type="ECO:0000256" key="3">
    <source>
        <dbReference type="ARBA" id="ARBA00022801"/>
    </source>
</evidence>
<keyword evidence="4" id="KW-0443">Lipid metabolism</keyword>